<reference evidence="3" key="1">
    <citation type="journal article" date="2018" name="Nat. Microbiol.">
        <title>Leveraging single-cell genomics to expand the fungal tree of life.</title>
        <authorList>
            <person name="Ahrendt S.R."/>
            <person name="Quandt C.A."/>
            <person name="Ciobanu D."/>
            <person name="Clum A."/>
            <person name="Salamov A."/>
            <person name="Andreopoulos B."/>
            <person name="Cheng J.F."/>
            <person name="Woyke T."/>
            <person name="Pelin A."/>
            <person name="Henrissat B."/>
            <person name="Reynolds N.K."/>
            <person name="Benny G.L."/>
            <person name="Smith M.E."/>
            <person name="James T.Y."/>
            <person name="Grigoriev I.V."/>
        </authorList>
    </citation>
    <scope>NUCLEOTIDE SEQUENCE [LARGE SCALE GENOMIC DNA]</scope>
    <source>
        <strain evidence="3">ATCC 52028</strain>
    </source>
</reference>
<accession>A0A4P9XAU9</accession>
<evidence type="ECO:0000313" key="2">
    <source>
        <dbReference type="EMBL" id="RKP02476.1"/>
    </source>
</evidence>
<proteinExistence type="predicted"/>
<keyword evidence="3" id="KW-1185">Reference proteome</keyword>
<evidence type="ECO:0000313" key="3">
    <source>
        <dbReference type="Proteomes" id="UP000274922"/>
    </source>
</evidence>
<organism evidence="2 3">
    <name type="scientific">Caulochytrium protostelioides</name>
    <dbReference type="NCBI Taxonomy" id="1555241"/>
    <lineage>
        <taxon>Eukaryota</taxon>
        <taxon>Fungi</taxon>
        <taxon>Fungi incertae sedis</taxon>
        <taxon>Chytridiomycota</taxon>
        <taxon>Chytridiomycota incertae sedis</taxon>
        <taxon>Chytridiomycetes</taxon>
        <taxon>Caulochytriales</taxon>
        <taxon>Caulochytriaceae</taxon>
        <taxon>Caulochytrium</taxon>
    </lineage>
</organism>
<evidence type="ECO:0000256" key="1">
    <source>
        <dbReference type="SAM" id="MobiDB-lite"/>
    </source>
</evidence>
<dbReference type="Proteomes" id="UP000274922">
    <property type="component" value="Unassembled WGS sequence"/>
</dbReference>
<dbReference type="AlphaFoldDB" id="A0A4P9XAU9"/>
<feature type="region of interest" description="Disordered" evidence="1">
    <location>
        <begin position="1"/>
        <end position="94"/>
    </location>
</feature>
<feature type="compositionally biased region" description="Gly residues" evidence="1">
    <location>
        <begin position="37"/>
        <end position="47"/>
    </location>
</feature>
<dbReference type="EMBL" id="ML014142">
    <property type="protein sequence ID" value="RKP02476.1"/>
    <property type="molecule type" value="Genomic_DNA"/>
</dbReference>
<feature type="compositionally biased region" description="Low complexity" evidence="1">
    <location>
        <begin position="21"/>
        <end position="36"/>
    </location>
</feature>
<feature type="region of interest" description="Disordered" evidence="1">
    <location>
        <begin position="240"/>
        <end position="259"/>
    </location>
</feature>
<sequence length="316" mass="31459">MPAPRSIASRLGDLPKPPLISAHAAAEASDAAASPGRGSGRRAGNGRRGASASPSLGLATAGAGRRGSPYARSMAASQPPRSGRSSSSSGRRDTPVRVTLHHLDASVSSVALSQTLLALAPSVSQLQLHAAGPRGAHATCVVETRDEAQTLVDTFAAVAPALARGVRAAPGEPLTVALAPVRASAAAAASGSPTAAEAAAHGVKAHVIHRLGPGSSVLSSAGAGAKPEAVRAFASRLGPSPSLATRLGPAPEGSAEATAQREAPAAEALAATPVRNLNRATLRGIQGDLKVVLQNRRTTVDYQDIDIPSGGDSLLN</sequence>
<protein>
    <submittedName>
        <fullName evidence="2">Uncharacterized protein</fullName>
    </submittedName>
</protein>
<feature type="compositionally biased region" description="Low complexity" evidence="1">
    <location>
        <begin position="48"/>
        <end position="67"/>
    </location>
</feature>
<name>A0A4P9XAU9_9FUNG</name>
<gene>
    <name evidence="2" type="ORF">CXG81DRAFT_24849</name>
</gene>